<evidence type="ECO:0000256" key="3">
    <source>
        <dbReference type="ARBA" id="ARBA00007866"/>
    </source>
</evidence>
<dbReference type="PRINTS" id="PR01166">
    <property type="entry name" value="CYCOXIDASEII"/>
</dbReference>
<dbReference type="InterPro" id="IPR001505">
    <property type="entry name" value="Copper_CuA"/>
</dbReference>
<keyword evidence="9 15" id="KW-0249">Electron transport</keyword>
<dbReference type="Gene3D" id="1.10.287.90">
    <property type="match status" value="1"/>
</dbReference>
<dbReference type="PROSITE" id="PS50999">
    <property type="entry name" value="COX2_TM"/>
    <property type="match status" value="1"/>
</dbReference>
<proteinExistence type="inferred from homology"/>
<feature type="transmembrane region" description="Helical" evidence="17">
    <location>
        <begin position="53"/>
        <end position="78"/>
    </location>
</feature>
<dbReference type="CDD" id="cd13912">
    <property type="entry name" value="CcO_II_C"/>
    <property type="match status" value="1"/>
</dbReference>
<evidence type="ECO:0000256" key="11">
    <source>
        <dbReference type="ARBA" id="ARBA00023008"/>
    </source>
</evidence>
<sequence length="288" mass="31673">MVNVSARAMAIRLCAVGLVIWAGAAAAAGTGAPEPWQIAMQTPVTEVARDIHWFHTLLMWIITIITVFVAGLLGYCIWRFNEKTNPTPSKTSHNTTIEVLWTVVPVLILVMIAVPSFRLLRKQLIIPPADITIKTTGHSWYWEYEYAGDKDGKGGFKFDANLVEEKDLKPGQLRLLATDNDVVVPVNKIVRLQVTAADVIHAFAVPSFGIKIDAMPGRMNETWFKAEREGVYHGQCSELCGQRHAYMPITVKVVSEAAYAAWLAEAQKKFASTDAPAGASRLADAAVR</sequence>
<feature type="chain" id="PRO_5020598207" description="Cytochrome c oxidase subunit 2" evidence="18">
    <location>
        <begin position="28"/>
        <end position="288"/>
    </location>
</feature>
<dbReference type="PROSITE" id="PS50857">
    <property type="entry name" value="COX2_CUA"/>
    <property type="match status" value="1"/>
</dbReference>
<accession>A0A4R7C8P7</accession>
<evidence type="ECO:0000259" key="20">
    <source>
        <dbReference type="PROSITE" id="PS50999"/>
    </source>
</evidence>
<dbReference type="PROSITE" id="PS00078">
    <property type="entry name" value="COX2"/>
    <property type="match status" value="1"/>
</dbReference>
<feature type="domain" description="Cytochrome oxidase subunit II copper A binding" evidence="19">
    <location>
        <begin position="128"/>
        <end position="265"/>
    </location>
</feature>
<organism evidence="21 22">
    <name type="scientific">Enterovirga rhinocerotis</name>
    <dbReference type="NCBI Taxonomy" id="1339210"/>
    <lineage>
        <taxon>Bacteria</taxon>
        <taxon>Pseudomonadati</taxon>
        <taxon>Pseudomonadota</taxon>
        <taxon>Alphaproteobacteria</taxon>
        <taxon>Hyphomicrobiales</taxon>
        <taxon>Methylobacteriaceae</taxon>
        <taxon>Enterovirga</taxon>
    </lineage>
</organism>
<evidence type="ECO:0000256" key="14">
    <source>
        <dbReference type="ARBA" id="ARBA00047816"/>
    </source>
</evidence>
<keyword evidence="7 16" id="KW-0479">Metal-binding</keyword>
<evidence type="ECO:0000256" key="9">
    <source>
        <dbReference type="ARBA" id="ARBA00022982"/>
    </source>
</evidence>
<evidence type="ECO:0000256" key="1">
    <source>
        <dbReference type="ARBA" id="ARBA00001971"/>
    </source>
</evidence>
<evidence type="ECO:0000256" key="8">
    <source>
        <dbReference type="ARBA" id="ARBA00022967"/>
    </source>
</evidence>
<keyword evidence="10 17" id="KW-1133">Transmembrane helix</keyword>
<keyword evidence="4 15" id="KW-0813">Transport</keyword>
<comment type="similarity">
    <text evidence="3 15">Belongs to the cytochrome c oxidase subunit 2 family.</text>
</comment>
<evidence type="ECO:0000256" key="12">
    <source>
        <dbReference type="ARBA" id="ARBA00023136"/>
    </source>
</evidence>
<dbReference type="FunFam" id="2.60.40.420:FF:000001">
    <property type="entry name" value="Cytochrome c oxidase subunit 2"/>
    <property type="match status" value="1"/>
</dbReference>
<evidence type="ECO:0000256" key="2">
    <source>
        <dbReference type="ARBA" id="ARBA00004141"/>
    </source>
</evidence>
<keyword evidence="5 15" id="KW-0679">Respiratory chain</keyword>
<dbReference type="Pfam" id="PF02790">
    <property type="entry name" value="COX2_TM"/>
    <property type="match status" value="1"/>
</dbReference>
<comment type="subcellular location">
    <subcellularLocation>
        <location evidence="15">Cell membrane</location>
        <topology evidence="15">Multi-pass membrane protein</topology>
    </subcellularLocation>
    <subcellularLocation>
        <location evidence="2">Membrane</location>
        <topology evidence="2">Multi-pass membrane protein</topology>
    </subcellularLocation>
</comment>
<feature type="signal peptide" evidence="18">
    <location>
        <begin position="1"/>
        <end position="27"/>
    </location>
</feature>
<comment type="cofactor">
    <cofactor evidence="1">
        <name>heme</name>
        <dbReference type="ChEBI" id="CHEBI:30413"/>
    </cofactor>
</comment>
<keyword evidence="18" id="KW-0732">Signal</keyword>
<evidence type="ECO:0000256" key="5">
    <source>
        <dbReference type="ARBA" id="ARBA00022660"/>
    </source>
</evidence>
<dbReference type="PANTHER" id="PTHR22888:SF9">
    <property type="entry name" value="CYTOCHROME C OXIDASE SUBUNIT 2"/>
    <property type="match status" value="1"/>
</dbReference>
<evidence type="ECO:0000256" key="17">
    <source>
        <dbReference type="SAM" id="Phobius"/>
    </source>
</evidence>
<evidence type="ECO:0000259" key="19">
    <source>
        <dbReference type="PROSITE" id="PS50857"/>
    </source>
</evidence>
<dbReference type="PANTHER" id="PTHR22888">
    <property type="entry name" value="CYTOCHROME C OXIDASE, SUBUNIT II"/>
    <property type="match status" value="1"/>
</dbReference>
<reference evidence="21 22" key="1">
    <citation type="submission" date="2019-03" db="EMBL/GenBank/DDBJ databases">
        <title>Genomic Encyclopedia of Type Strains, Phase IV (KMG-IV): sequencing the most valuable type-strain genomes for metagenomic binning, comparative biology and taxonomic classification.</title>
        <authorList>
            <person name="Goeker M."/>
        </authorList>
    </citation>
    <scope>NUCLEOTIDE SEQUENCE [LARGE SCALE GENOMIC DNA]</scope>
    <source>
        <strain evidence="21 22">DSM 25903</strain>
    </source>
</reference>
<comment type="function">
    <text evidence="13 16">Subunits I and II form the functional core of the enzyme complex. Electrons originating in cytochrome c are transferred via heme a and Cu(A) to the binuclear center formed by heme a3 and Cu(B).</text>
</comment>
<evidence type="ECO:0000256" key="6">
    <source>
        <dbReference type="ARBA" id="ARBA00022692"/>
    </source>
</evidence>
<comment type="catalytic activity">
    <reaction evidence="14 16">
        <text>4 Fe(II)-[cytochrome c] + O2 + 8 H(+)(in) = 4 Fe(III)-[cytochrome c] + 2 H2O + 4 H(+)(out)</text>
        <dbReference type="Rhea" id="RHEA:11436"/>
        <dbReference type="Rhea" id="RHEA-COMP:10350"/>
        <dbReference type="Rhea" id="RHEA-COMP:14399"/>
        <dbReference type="ChEBI" id="CHEBI:15377"/>
        <dbReference type="ChEBI" id="CHEBI:15378"/>
        <dbReference type="ChEBI" id="CHEBI:15379"/>
        <dbReference type="ChEBI" id="CHEBI:29033"/>
        <dbReference type="ChEBI" id="CHEBI:29034"/>
        <dbReference type="EC" id="7.1.1.9"/>
    </reaction>
</comment>
<dbReference type="GO" id="GO:0016491">
    <property type="term" value="F:oxidoreductase activity"/>
    <property type="evidence" value="ECO:0007669"/>
    <property type="project" value="InterPro"/>
</dbReference>
<feature type="domain" description="Cytochrome oxidase subunit II transmembrane region profile" evidence="20">
    <location>
        <begin position="32"/>
        <end position="127"/>
    </location>
</feature>
<evidence type="ECO:0000256" key="13">
    <source>
        <dbReference type="ARBA" id="ARBA00024688"/>
    </source>
</evidence>
<dbReference type="InterPro" id="IPR045187">
    <property type="entry name" value="CcO_II"/>
</dbReference>
<evidence type="ECO:0000313" key="21">
    <source>
        <dbReference type="EMBL" id="TDR94633.1"/>
    </source>
</evidence>
<gene>
    <name evidence="21" type="ORF">EV668_1921</name>
</gene>
<dbReference type="InterPro" id="IPR014222">
    <property type="entry name" value="Cyt_c_oxidase_su2"/>
</dbReference>
<keyword evidence="6 15" id="KW-0812">Transmembrane</keyword>
<keyword evidence="22" id="KW-1185">Reference proteome</keyword>
<dbReference type="InterPro" id="IPR002429">
    <property type="entry name" value="CcO_II-like_C"/>
</dbReference>
<dbReference type="GO" id="GO:0042773">
    <property type="term" value="P:ATP synthesis coupled electron transport"/>
    <property type="evidence" value="ECO:0007669"/>
    <property type="project" value="TreeGrafter"/>
</dbReference>
<name>A0A4R7C8P7_9HYPH</name>
<keyword evidence="12 17" id="KW-0472">Membrane</keyword>
<dbReference type="GO" id="GO:0004129">
    <property type="term" value="F:cytochrome-c oxidase activity"/>
    <property type="evidence" value="ECO:0007669"/>
    <property type="project" value="UniProtKB-EC"/>
</dbReference>
<dbReference type="Pfam" id="PF00116">
    <property type="entry name" value="COX2"/>
    <property type="match status" value="1"/>
</dbReference>
<evidence type="ECO:0000256" key="18">
    <source>
        <dbReference type="SAM" id="SignalP"/>
    </source>
</evidence>
<keyword evidence="11 16" id="KW-0186">Copper</keyword>
<dbReference type="SUPFAM" id="SSF49503">
    <property type="entry name" value="Cupredoxins"/>
    <property type="match status" value="1"/>
</dbReference>
<dbReference type="InterPro" id="IPR034210">
    <property type="entry name" value="CcO_II_C"/>
</dbReference>
<comment type="cofactor">
    <cofactor evidence="16">
        <name>Cu cation</name>
        <dbReference type="ChEBI" id="CHEBI:23378"/>
    </cofactor>
    <text evidence="16">Binds a copper A center.</text>
</comment>
<dbReference type="EMBL" id="SNZR01000011">
    <property type="protein sequence ID" value="TDR94633.1"/>
    <property type="molecule type" value="Genomic_DNA"/>
</dbReference>
<dbReference type="EC" id="7.1.1.9" evidence="16"/>
<evidence type="ECO:0000256" key="16">
    <source>
        <dbReference type="RuleBase" id="RU004024"/>
    </source>
</evidence>
<dbReference type="GO" id="GO:0005886">
    <property type="term" value="C:plasma membrane"/>
    <property type="evidence" value="ECO:0007669"/>
    <property type="project" value="UniProtKB-SubCell"/>
</dbReference>
<dbReference type="SUPFAM" id="SSF81464">
    <property type="entry name" value="Cytochrome c oxidase subunit II-like, transmembrane region"/>
    <property type="match status" value="1"/>
</dbReference>
<evidence type="ECO:0000256" key="4">
    <source>
        <dbReference type="ARBA" id="ARBA00022448"/>
    </source>
</evidence>
<evidence type="ECO:0000256" key="10">
    <source>
        <dbReference type="ARBA" id="ARBA00022989"/>
    </source>
</evidence>
<dbReference type="NCBIfam" id="TIGR02866">
    <property type="entry name" value="CoxB"/>
    <property type="match status" value="1"/>
</dbReference>
<evidence type="ECO:0000313" key="22">
    <source>
        <dbReference type="Proteomes" id="UP000295122"/>
    </source>
</evidence>
<comment type="caution">
    <text evidence="21">The sequence shown here is derived from an EMBL/GenBank/DDBJ whole genome shotgun (WGS) entry which is preliminary data.</text>
</comment>
<dbReference type="InterPro" id="IPR008972">
    <property type="entry name" value="Cupredoxin"/>
</dbReference>
<dbReference type="InterPro" id="IPR011759">
    <property type="entry name" value="Cyt_c_oxidase_su2_TM_dom"/>
</dbReference>
<dbReference type="Gene3D" id="2.60.40.420">
    <property type="entry name" value="Cupredoxins - blue copper proteins"/>
    <property type="match status" value="1"/>
</dbReference>
<dbReference type="InterPro" id="IPR036257">
    <property type="entry name" value="Cyt_c_oxidase_su2_TM_sf"/>
</dbReference>
<dbReference type="GO" id="GO:0005507">
    <property type="term" value="F:copper ion binding"/>
    <property type="evidence" value="ECO:0007669"/>
    <property type="project" value="InterPro"/>
</dbReference>
<evidence type="ECO:0000256" key="7">
    <source>
        <dbReference type="ARBA" id="ARBA00022723"/>
    </source>
</evidence>
<evidence type="ECO:0000256" key="15">
    <source>
        <dbReference type="RuleBase" id="RU000456"/>
    </source>
</evidence>
<protein>
    <recommendedName>
        <fullName evidence="16">Cytochrome c oxidase subunit 2</fullName>
        <ecNumber evidence="16">7.1.1.9</ecNumber>
    </recommendedName>
</protein>
<feature type="transmembrane region" description="Helical" evidence="17">
    <location>
        <begin position="99"/>
        <end position="120"/>
    </location>
</feature>
<keyword evidence="8" id="KW-1278">Translocase</keyword>
<dbReference type="Proteomes" id="UP000295122">
    <property type="component" value="Unassembled WGS sequence"/>
</dbReference>
<dbReference type="AlphaFoldDB" id="A0A4R7C8P7"/>